<comment type="caution">
    <text evidence="2">The sequence shown here is derived from an EMBL/GenBank/DDBJ whole genome shotgun (WGS) entry which is preliminary data.</text>
</comment>
<dbReference type="EMBL" id="PJQY01000062">
    <property type="protein sequence ID" value="PQQ19543.1"/>
    <property type="molecule type" value="Genomic_DNA"/>
</dbReference>
<feature type="compositionally biased region" description="Acidic residues" evidence="1">
    <location>
        <begin position="34"/>
        <end position="50"/>
    </location>
</feature>
<evidence type="ECO:0000313" key="3">
    <source>
        <dbReference type="Proteomes" id="UP000250321"/>
    </source>
</evidence>
<organism evidence="2 3">
    <name type="scientific">Prunus yedoensis var. nudiflora</name>
    <dbReference type="NCBI Taxonomy" id="2094558"/>
    <lineage>
        <taxon>Eukaryota</taxon>
        <taxon>Viridiplantae</taxon>
        <taxon>Streptophyta</taxon>
        <taxon>Embryophyta</taxon>
        <taxon>Tracheophyta</taxon>
        <taxon>Spermatophyta</taxon>
        <taxon>Magnoliopsida</taxon>
        <taxon>eudicotyledons</taxon>
        <taxon>Gunneridae</taxon>
        <taxon>Pentapetalae</taxon>
        <taxon>rosids</taxon>
        <taxon>fabids</taxon>
        <taxon>Rosales</taxon>
        <taxon>Rosaceae</taxon>
        <taxon>Amygdaloideae</taxon>
        <taxon>Amygdaleae</taxon>
        <taxon>Prunus</taxon>
    </lineage>
</organism>
<gene>
    <name evidence="2" type="ORF">Pyn_07359</name>
</gene>
<reference evidence="2 3" key="1">
    <citation type="submission" date="2018-02" db="EMBL/GenBank/DDBJ databases">
        <title>Draft genome of wild Prunus yedoensis var. nudiflora.</title>
        <authorList>
            <person name="Baek S."/>
            <person name="Kim J.-H."/>
            <person name="Choi K."/>
            <person name="Kim G.-B."/>
            <person name="Cho A."/>
            <person name="Jang H."/>
            <person name="Shin C.-H."/>
            <person name="Yu H.-J."/>
            <person name="Mun J.-H."/>
        </authorList>
    </citation>
    <scope>NUCLEOTIDE SEQUENCE [LARGE SCALE GENOMIC DNA]</scope>
    <source>
        <strain evidence="3">cv. Jeju island</strain>
        <tissue evidence="2">Leaf</tissue>
    </source>
</reference>
<accession>A0A314ZM62</accession>
<name>A0A314ZM62_PRUYE</name>
<evidence type="ECO:0000313" key="2">
    <source>
        <dbReference type="EMBL" id="PQQ19543.1"/>
    </source>
</evidence>
<dbReference type="AlphaFoldDB" id="A0A314ZM62"/>
<dbReference type="Proteomes" id="UP000250321">
    <property type="component" value="Unassembled WGS sequence"/>
</dbReference>
<protein>
    <submittedName>
        <fullName evidence="2">Uncharacterized protein</fullName>
    </submittedName>
</protein>
<proteinExistence type="predicted"/>
<evidence type="ECO:0000256" key="1">
    <source>
        <dbReference type="SAM" id="MobiDB-lite"/>
    </source>
</evidence>
<feature type="region of interest" description="Disordered" evidence="1">
    <location>
        <begin position="24"/>
        <end position="62"/>
    </location>
</feature>
<keyword evidence="3" id="KW-1185">Reference proteome</keyword>
<sequence length="62" mass="6845">MKDKLCVKRKTLQAVLEQCQRALESFDTTGGADGDGDGDDDSEDEDDDDDNSYRGAVDDDER</sequence>